<dbReference type="NCBIfam" id="TIGR00369">
    <property type="entry name" value="unchar_dom_1"/>
    <property type="match status" value="1"/>
</dbReference>
<dbReference type="FunFam" id="3.10.129.10:FF:000033">
    <property type="entry name" value="acyl-coenzyme A thioesterase 13"/>
    <property type="match status" value="1"/>
</dbReference>
<keyword evidence="2" id="KW-0378">Hydrolase</keyword>
<dbReference type="InterPro" id="IPR029069">
    <property type="entry name" value="HotDog_dom_sf"/>
</dbReference>
<dbReference type="InterPro" id="IPR006683">
    <property type="entry name" value="Thioestr_dom"/>
</dbReference>
<reference evidence="4" key="1">
    <citation type="submission" date="2022-01" db="EMBL/GenBank/DDBJ databases">
        <authorList>
            <person name="King R."/>
        </authorList>
    </citation>
    <scope>NUCLEOTIDE SEQUENCE</scope>
</reference>
<dbReference type="CDD" id="cd03443">
    <property type="entry name" value="PaaI_thioesterase"/>
    <property type="match status" value="1"/>
</dbReference>
<dbReference type="Pfam" id="PF03061">
    <property type="entry name" value="4HBT"/>
    <property type="match status" value="1"/>
</dbReference>
<sequence>MMSVSNIVKQLWNKRIDRKLGFEQVLKKVTLTHAADGVCLAEMTVDPEHTNSEGTLHGGLTSTLVDTISGMALATKTKDGSIGVSVDLHVTFLKGVQLGEKILIEAKTNKCGKTLAFLDVNIIHEATGDLVAKGSHTKFIKN</sequence>
<dbReference type="AlphaFoldDB" id="A0A9P0E9R1"/>
<name>A0A9P0E9R1_NEZVI</name>
<dbReference type="InterPro" id="IPR039298">
    <property type="entry name" value="ACOT13"/>
</dbReference>
<evidence type="ECO:0000313" key="5">
    <source>
        <dbReference type="Proteomes" id="UP001152798"/>
    </source>
</evidence>
<protein>
    <recommendedName>
        <fullName evidence="3">Thioesterase domain-containing protein</fullName>
    </recommendedName>
</protein>
<accession>A0A9P0E9R1</accession>
<dbReference type="PANTHER" id="PTHR21660:SF1">
    <property type="entry name" value="ACYL-COENZYME A THIOESTERASE 13"/>
    <property type="match status" value="1"/>
</dbReference>
<dbReference type="InterPro" id="IPR003736">
    <property type="entry name" value="PAAI_dom"/>
</dbReference>
<gene>
    <name evidence="4" type="ORF">NEZAVI_LOCUS4746</name>
</gene>
<dbReference type="GO" id="GO:0047617">
    <property type="term" value="F:fatty acyl-CoA hydrolase activity"/>
    <property type="evidence" value="ECO:0007669"/>
    <property type="project" value="InterPro"/>
</dbReference>
<dbReference type="EMBL" id="OV725078">
    <property type="protein sequence ID" value="CAH1394211.1"/>
    <property type="molecule type" value="Genomic_DNA"/>
</dbReference>
<dbReference type="Proteomes" id="UP001152798">
    <property type="component" value="Chromosome 2"/>
</dbReference>
<dbReference type="PANTHER" id="PTHR21660">
    <property type="entry name" value="THIOESTERASE SUPERFAMILY MEMBER-RELATED"/>
    <property type="match status" value="1"/>
</dbReference>
<feature type="domain" description="Thioesterase" evidence="3">
    <location>
        <begin position="54"/>
        <end position="126"/>
    </location>
</feature>
<keyword evidence="5" id="KW-1185">Reference proteome</keyword>
<evidence type="ECO:0000256" key="2">
    <source>
        <dbReference type="ARBA" id="ARBA00022801"/>
    </source>
</evidence>
<evidence type="ECO:0000256" key="1">
    <source>
        <dbReference type="ARBA" id="ARBA00008324"/>
    </source>
</evidence>
<evidence type="ECO:0000313" key="4">
    <source>
        <dbReference type="EMBL" id="CAH1394211.1"/>
    </source>
</evidence>
<evidence type="ECO:0000259" key="3">
    <source>
        <dbReference type="Pfam" id="PF03061"/>
    </source>
</evidence>
<dbReference type="OrthoDB" id="46529at2759"/>
<comment type="similarity">
    <text evidence="1">Belongs to the thioesterase PaaI family.</text>
</comment>
<organism evidence="4 5">
    <name type="scientific">Nezara viridula</name>
    <name type="common">Southern green stink bug</name>
    <name type="synonym">Cimex viridulus</name>
    <dbReference type="NCBI Taxonomy" id="85310"/>
    <lineage>
        <taxon>Eukaryota</taxon>
        <taxon>Metazoa</taxon>
        <taxon>Ecdysozoa</taxon>
        <taxon>Arthropoda</taxon>
        <taxon>Hexapoda</taxon>
        <taxon>Insecta</taxon>
        <taxon>Pterygota</taxon>
        <taxon>Neoptera</taxon>
        <taxon>Paraneoptera</taxon>
        <taxon>Hemiptera</taxon>
        <taxon>Heteroptera</taxon>
        <taxon>Panheteroptera</taxon>
        <taxon>Pentatomomorpha</taxon>
        <taxon>Pentatomoidea</taxon>
        <taxon>Pentatomidae</taxon>
        <taxon>Pentatominae</taxon>
        <taxon>Nezara</taxon>
    </lineage>
</organism>
<proteinExistence type="inferred from homology"/>
<dbReference type="Gene3D" id="3.10.129.10">
    <property type="entry name" value="Hotdog Thioesterase"/>
    <property type="match status" value="1"/>
</dbReference>
<dbReference type="SUPFAM" id="SSF54637">
    <property type="entry name" value="Thioesterase/thiol ester dehydrase-isomerase"/>
    <property type="match status" value="1"/>
</dbReference>